<name>A0A315YYM2_SEDFL</name>
<dbReference type="EMBL" id="QGDO01000010">
    <property type="protein sequence ID" value="PWJ34989.1"/>
    <property type="molecule type" value="Genomic_DNA"/>
</dbReference>
<dbReference type="AlphaFoldDB" id="A0A315YYM2"/>
<comment type="caution">
    <text evidence="1">The sequence shown here is derived from an EMBL/GenBank/DDBJ whole genome shotgun (WGS) entry which is preliminary data.</text>
</comment>
<accession>A0A315YYM2</accession>
<protein>
    <submittedName>
        <fullName evidence="1">Uncharacterized protein</fullName>
    </submittedName>
</protein>
<proteinExistence type="predicted"/>
<reference evidence="1 2" key="1">
    <citation type="submission" date="2018-03" db="EMBL/GenBank/DDBJ databases">
        <title>Genomic Encyclopedia of Archaeal and Bacterial Type Strains, Phase II (KMG-II): from individual species to whole genera.</title>
        <authorList>
            <person name="Goeker M."/>
        </authorList>
    </citation>
    <scope>NUCLEOTIDE SEQUENCE [LARGE SCALE GENOMIC DNA]</scope>
    <source>
        <strain evidence="1 2">DSM 28229</strain>
    </source>
</reference>
<keyword evidence="2" id="KW-1185">Reference proteome</keyword>
<organism evidence="1 2">
    <name type="scientific">Sediminitomix flava</name>
    <dbReference type="NCBI Taxonomy" id="379075"/>
    <lineage>
        <taxon>Bacteria</taxon>
        <taxon>Pseudomonadati</taxon>
        <taxon>Bacteroidota</taxon>
        <taxon>Cytophagia</taxon>
        <taxon>Cytophagales</taxon>
        <taxon>Flammeovirgaceae</taxon>
        <taxon>Sediminitomix</taxon>
    </lineage>
</organism>
<dbReference type="Proteomes" id="UP000245535">
    <property type="component" value="Unassembled WGS sequence"/>
</dbReference>
<gene>
    <name evidence="1" type="ORF">BC781_11030</name>
</gene>
<evidence type="ECO:0000313" key="2">
    <source>
        <dbReference type="Proteomes" id="UP000245535"/>
    </source>
</evidence>
<sequence length="32" mass="3926">MGSSEWEIFAGKGQKYLMNVLKLYHRYSIRYR</sequence>
<evidence type="ECO:0000313" key="1">
    <source>
        <dbReference type="EMBL" id="PWJ34989.1"/>
    </source>
</evidence>